<evidence type="ECO:0000313" key="3">
    <source>
        <dbReference type="EMBL" id="PST36757.1"/>
    </source>
</evidence>
<evidence type="ECO:0000259" key="1">
    <source>
        <dbReference type="Pfam" id="PF04754"/>
    </source>
</evidence>
<sequence length="313" mass="36608">MMCIKERNASDSTCKKLLRDKGCFADLCNYAFFQGRQVIQPEELVSRENDLSTLIGKVDKPTEIKRYRDVVRKASIHGEYVIIGVEHQSTFDEKMIFRILNYDATIYINQVESKQEIYPVGSFVFYTGDKEWKSPETLKETLKNIPSEMEPYINDWRLPVVELKIMDARKLTNQRLKEVVEISQSMFAGNYDDLRNNRKIETENFMMAATFTRTKIKREDLPEGDEINMCEAMDKLFQRFEDQGMEKGETIGFEKGKREEKQNTLKEQLKVKLGTLSRPLEKQLTNTSLEKLNELTLNIFNVTSEEDVFRIIN</sequence>
<feature type="domain" description="Transposase (putative) YhgA-like" evidence="1">
    <location>
        <begin position="67"/>
        <end position="187"/>
    </location>
</feature>
<dbReference type="Pfam" id="PF14261">
    <property type="entry name" value="DUF4351"/>
    <property type="match status" value="1"/>
</dbReference>
<evidence type="ECO:0000259" key="2">
    <source>
        <dbReference type="Pfam" id="PF14261"/>
    </source>
</evidence>
<dbReference type="PANTHER" id="PTHR34611:SF2">
    <property type="entry name" value="INACTIVE RECOMBINATION-PROMOTING NUCLEASE-LIKE PROTEIN RPNE-RELATED"/>
    <property type="match status" value="1"/>
</dbReference>
<dbReference type="InterPro" id="IPR051699">
    <property type="entry name" value="Rpn/YhgA-like_nuclease"/>
</dbReference>
<accession>A0A2T3FN81</accession>
<keyword evidence="4" id="KW-1185">Reference proteome</keyword>
<organism evidence="3 4">
    <name type="scientific">Faecalibacillus faecis</name>
    <dbReference type="NCBI Taxonomy" id="1982628"/>
    <lineage>
        <taxon>Bacteria</taxon>
        <taxon>Bacillati</taxon>
        <taxon>Bacillota</taxon>
        <taxon>Erysipelotrichia</taxon>
        <taxon>Erysipelotrichales</taxon>
        <taxon>Coprobacillaceae</taxon>
        <taxon>Faecalibacillus</taxon>
    </lineage>
</organism>
<proteinExistence type="predicted"/>
<gene>
    <name evidence="3" type="ORF">C7U55_11670</name>
</gene>
<dbReference type="AlphaFoldDB" id="A0A2T3FN81"/>
<dbReference type="InterPro" id="IPR006842">
    <property type="entry name" value="Transposase_31"/>
</dbReference>
<dbReference type="GO" id="GO:0006310">
    <property type="term" value="P:DNA recombination"/>
    <property type="evidence" value="ECO:0007669"/>
    <property type="project" value="TreeGrafter"/>
</dbReference>
<dbReference type="EMBL" id="PYLP01000021">
    <property type="protein sequence ID" value="PST36757.1"/>
    <property type="molecule type" value="Genomic_DNA"/>
</dbReference>
<dbReference type="PANTHER" id="PTHR34611">
    <property type="match status" value="1"/>
</dbReference>
<feature type="domain" description="DUF4351" evidence="2">
    <location>
        <begin position="254"/>
        <end position="308"/>
    </location>
</feature>
<comment type="caution">
    <text evidence="3">The sequence shown here is derived from an EMBL/GenBank/DDBJ whole genome shotgun (WGS) entry which is preliminary data.</text>
</comment>
<name>A0A2T3FN81_9FIRM</name>
<dbReference type="Proteomes" id="UP000241201">
    <property type="component" value="Unassembled WGS sequence"/>
</dbReference>
<protein>
    <submittedName>
        <fullName evidence="3">Uncharacterized protein</fullName>
    </submittedName>
</protein>
<evidence type="ECO:0000313" key="4">
    <source>
        <dbReference type="Proteomes" id="UP000241201"/>
    </source>
</evidence>
<dbReference type="InterPro" id="IPR025587">
    <property type="entry name" value="DUF4351"/>
</dbReference>
<reference evidence="4" key="1">
    <citation type="submission" date="2018-03" db="EMBL/GenBank/DDBJ databases">
        <title>Lachnoclostridium SNUG30370 gen.nov., sp.nov., isolated from human faeces.</title>
        <authorList>
            <person name="Seo B."/>
            <person name="Jeon K."/>
            <person name="Ko G."/>
        </authorList>
    </citation>
    <scope>NUCLEOTIDE SEQUENCE [LARGE SCALE GENOMIC DNA]</scope>
    <source>
        <strain evidence="4">SNUG30370</strain>
    </source>
</reference>
<dbReference type="Pfam" id="PF04754">
    <property type="entry name" value="Transposase_31"/>
    <property type="match status" value="1"/>
</dbReference>
<dbReference type="GO" id="GO:1990238">
    <property type="term" value="F:double-stranded DNA endonuclease activity"/>
    <property type="evidence" value="ECO:0007669"/>
    <property type="project" value="TreeGrafter"/>
</dbReference>